<keyword evidence="4" id="KW-0677">Repeat</keyword>
<dbReference type="GO" id="GO:1904263">
    <property type="term" value="P:positive regulation of TORC1 signaling"/>
    <property type="evidence" value="ECO:0007669"/>
    <property type="project" value="TreeGrafter"/>
</dbReference>
<evidence type="ECO:0000256" key="4">
    <source>
        <dbReference type="ARBA" id="ARBA00022737"/>
    </source>
</evidence>
<dbReference type="GO" id="GO:0008270">
    <property type="term" value="F:zinc ion binding"/>
    <property type="evidence" value="ECO:0007669"/>
    <property type="project" value="UniProtKB-KW"/>
</dbReference>
<evidence type="ECO:0000256" key="7">
    <source>
        <dbReference type="ARBA" id="ARBA00022980"/>
    </source>
</evidence>
<keyword evidence="6" id="KW-0862">Zinc</keyword>
<dbReference type="OrthoDB" id="60955at2759"/>
<proteinExistence type="inferred from homology"/>
<dbReference type="GO" id="GO:0061700">
    <property type="term" value="C:GATOR2 complex"/>
    <property type="evidence" value="ECO:0007669"/>
    <property type="project" value="TreeGrafter"/>
</dbReference>
<dbReference type="InterPro" id="IPR019775">
    <property type="entry name" value="WD40_repeat_CS"/>
</dbReference>
<accession>A0A397VN77</accession>
<keyword evidence="5" id="KW-0863">Zinc-finger</keyword>
<evidence type="ECO:0000256" key="1">
    <source>
        <dbReference type="ARBA" id="ARBA00005436"/>
    </source>
</evidence>
<dbReference type="GO" id="GO:0016239">
    <property type="term" value="P:positive regulation of macroautophagy"/>
    <property type="evidence" value="ECO:0007669"/>
    <property type="project" value="TreeGrafter"/>
</dbReference>
<dbReference type="GO" id="GO:0022625">
    <property type="term" value="C:cytosolic large ribosomal subunit"/>
    <property type="evidence" value="ECO:0007669"/>
    <property type="project" value="InterPro"/>
</dbReference>
<evidence type="ECO:0000259" key="12">
    <source>
        <dbReference type="Pfam" id="PF17120"/>
    </source>
</evidence>
<evidence type="ECO:0000313" key="14">
    <source>
        <dbReference type="Proteomes" id="UP000266673"/>
    </source>
</evidence>
<dbReference type="InterPro" id="IPR036322">
    <property type="entry name" value="WD40_repeat_dom_sf"/>
</dbReference>
<dbReference type="InterPro" id="IPR037590">
    <property type="entry name" value="WDR24"/>
</dbReference>
<dbReference type="Pfam" id="PF00400">
    <property type="entry name" value="WD40"/>
    <property type="match status" value="2"/>
</dbReference>
<dbReference type="InterPro" id="IPR044076">
    <property type="entry name" value="Ribosomal_P2"/>
</dbReference>
<dbReference type="InterPro" id="IPR049566">
    <property type="entry name" value="WDR59_RTC1-like_RING_Znf"/>
</dbReference>
<evidence type="ECO:0000256" key="5">
    <source>
        <dbReference type="ARBA" id="ARBA00022771"/>
    </source>
</evidence>
<feature type="repeat" description="WD" evidence="9">
    <location>
        <begin position="275"/>
        <end position="317"/>
    </location>
</feature>
<dbReference type="Gene3D" id="1.10.10.1410">
    <property type="match status" value="1"/>
</dbReference>
<dbReference type="AlphaFoldDB" id="A0A397VN77"/>
<reference evidence="13 14" key="1">
    <citation type="submission" date="2018-06" db="EMBL/GenBank/DDBJ databases">
        <title>Comparative genomics reveals the genomic features of Rhizophagus irregularis, R. cerebriforme, R. diaphanum and Gigaspora rosea, and their symbiotic lifestyle signature.</title>
        <authorList>
            <person name="Morin E."/>
            <person name="San Clemente H."/>
            <person name="Chen E.C.H."/>
            <person name="De La Providencia I."/>
            <person name="Hainaut M."/>
            <person name="Kuo A."/>
            <person name="Kohler A."/>
            <person name="Murat C."/>
            <person name="Tang N."/>
            <person name="Roy S."/>
            <person name="Loubradou J."/>
            <person name="Henrissat B."/>
            <person name="Grigoriev I.V."/>
            <person name="Corradi N."/>
            <person name="Roux C."/>
            <person name="Martin F.M."/>
        </authorList>
    </citation>
    <scope>NUCLEOTIDE SEQUENCE [LARGE SCALE GENOMIC DNA]</scope>
    <source>
        <strain evidence="13 14">DAOM 194757</strain>
    </source>
</reference>
<dbReference type="CDD" id="cd16693">
    <property type="entry name" value="mRING-H2-C3H3C2_WDR24"/>
    <property type="match status" value="1"/>
</dbReference>
<dbReference type="InterPro" id="IPR027534">
    <property type="entry name" value="Ribosomal_P1/P2"/>
</dbReference>
<keyword evidence="7" id="KW-0689">Ribosomal protein</keyword>
<dbReference type="InterPro" id="IPR038716">
    <property type="entry name" value="P1/P2_N_sf"/>
</dbReference>
<evidence type="ECO:0000256" key="6">
    <source>
        <dbReference type="ARBA" id="ARBA00022833"/>
    </source>
</evidence>
<dbReference type="SMART" id="SM00320">
    <property type="entry name" value="WD40"/>
    <property type="match status" value="5"/>
</dbReference>
<sequence>MKHLAAYLLLNLAGKDPKAKDIKALLNSVGIEGDDERIETLLSELNGKDINELIAEGSAKLASVPSGGGGGGGASAGAAGGGSGGGAADAAPAEEAKKEEKEEESDELYRHTLLFLNLDMGERYHAYKPVISRLTTWNNLNHSTNDSGISSNSSDFAYYSGSNTTKTPQMGKRHDIGRYVMKYQLNNPLTALSSSPDQTRVIVAGSSVLKILNVSDKEITEESNLNVRHGNRNSNITDVKWGNSFTKSKVATAATTGSISIWDVGNGQPKSEQKISAHERVVNRVCFNPMQGNYLLSASHDGAIRLWDLRDLNQTTANITFEGKCESVRDKWDLRKPNIYERRLNAHIGPVLAIDWNSDGKTIASGGRDKAIKIWDMGGAYSTKPKETIYSMFSVARVKWRPNNPSEVASCSLQGDNRIFVWNIKRPYIASFFFEEHVEVPTGFLWHESDILWSCSKDKFFIQQDIRDSHRQLDLLSKCAIGWNVYDQIAFAIEKSNDPHSEEQNKSIPSSSHSRFKPKPSVIEPRSEDHYQLQQKVGSISLPTFDPKSFSHLARNYISSGADIWTMCDHNAKVAWDVQRYRTAQTWKIVQLLYGKKASAEMDKTESNKATHSKSSSEAKDTDSLKDPDNDEDLYTTDPESESESESDEKPCPKHNRIQTPASITNTIVLPKFNRSSWDKEPMMTQLLDYYAEQGDVQMCVTLILVLGDKLKISEERAEQWFFSYIGKTAAILHLALAIIIFELIINFIDLLHRFQLWCAATSVIKYCNNTAVGMLNQQSTTIYTTCNNCFKPIDDAKNESWLCARCKRLNLCSLCHVTVKGLYTWCQGCSHGGHHSHMQDWFSCNEECPTGCGHKCLTFLV</sequence>
<feature type="domain" description="WDR59/RTC1-like RING zinc finger" evidence="12">
    <location>
        <begin position="811"/>
        <end position="859"/>
    </location>
</feature>
<dbReference type="HAMAP" id="MF_01478">
    <property type="entry name" value="Ribosomal_L12_arch"/>
    <property type="match status" value="1"/>
</dbReference>
<evidence type="ECO:0000313" key="13">
    <source>
        <dbReference type="EMBL" id="RIB20636.1"/>
    </source>
</evidence>
<keyword evidence="2 9" id="KW-0853">WD repeat</keyword>
<keyword evidence="14" id="KW-1185">Reference proteome</keyword>
<comment type="similarity">
    <text evidence="1">Belongs to the eukaryotic ribosomal protein P1/P2 family.</text>
</comment>
<dbReference type="PRINTS" id="PR00320">
    <property type="entry name" value="GPROTEINBRPT"/>
</dbReference>
<dbReference type="CDD" id="cd05833">
    <property type="entry name" value="Ribosomal_P2"/>
    <property type="match status" value="1"/>
</dbReference>
<feature type="compositionally biased region" description="Acidic residues" evidence="10">
    <location>
        <begin position="629"/>
        <end position="647"/>
    </location>
</feature>
<evidence type="ECO:0000256" key="8">
    <source>
        <dbReference type="ARBA" id="ARBA00023274"/>
    </source>
</evidence>
<dbReference type="PANTHER" id="PTHR46200:SF1">
    <property type="entry name" value="GATOR COMPLEX PROTEIN WDR24"/>
    <property type="match status" value="1"/>
</dbReference>
<comment type="caution">
    <text evidence="13">The sequence shown here is derived from an EMBL/GenBank/DDBJ whole genome shotgun (WGS) entry which is preliminary data.</text>
</comment>
<protein>
    <submittedName>
        <fullName evidence="13">WD40-repeat-containing domain protein</fullName>
    </submittedName>
</protein>
<keyword evidence="11" id="KW-0472">Membrane</keyword>
<keyword evidence="3" id="KW-0479">Metal-binding</keyword>
<feature type="region of interest" description="Disordered" evidence="10">
    <location>
        <begin position="600"/>
        <end position="658"/>
    </location>
</feature>
<evidence type="ECO:0000256" key="2">
    <source>
        <dbReference type="ARBA" id="ARBA00022574"/>
    </source>
</evidence>
<dbReference type="InterPro" id="IPR015943">
    <property type="entry name" value="WD40/YVTN_repeat-like_dom_sf"/>
</dbReference>
<dbReference type="GO" id="GO:0003735">
    <property type="term" value="F:structural constituent of ribosome"/>
    <property type="evidence" value="ECO:0007669"/>
    <property type="project" value="InterPro"/>
</dbReference>
<feature type="repeat" description="WD" evidence="9">
    <location>
        <begin position="344"/>
        <end position="377"/>
    </location>
</feature>
<organism evidence="13 14">
    <name type="scientific">Gigaspora rosea</name>
    <dbReference type="NCBI Taxonomy" id="44941"/>
    <lineage>
        <taxon>Eukaryota</taxon>
        <taxon>Fungi</taxon>
        <taxon>Fungi incertae sedis</taxon>
        <taxon>Mucoromycota</taxon>
        <taxon>Glomeromycotina</taxon>
        <taxon>Glomeromycetes</taxon>
        <taxon>Diversisporales</taxon>
        <taxon>Gigasporaceae</taxon>
        <taxon>Gigaspora</taxon>
    </lineage>
</organism>
<dbReference type="Gene3D" id="2.130.10.10">
    <property type="entry name" value="YVTN repeat-like/Quinoprotein amine dehydrogenase"/>
    <property type="match status" value="2"/>
</dbReference>
<name>A0A397VN77_9GLOM</name>
<keyword evidence="8" id="KW-0687">Ribonucleoprotein</keyword>
<dbReference type="PANTHER" id="PTHR46200">
    <property type="entry name" value="GATOR COMPLEX PROTEIN WDR24"/>
    <property type="match status" value="1"/>
</dbReference>
<dbReference type="Proteomes" id="UP000266673">
    <property type="component" value="Unassembled WGS sequence"/>
</dbReference>
<feature type="compositionally biased region" description="Basic and acidic residues" evidence="10">
    <location>
        <begin position="600"/>
        <end position="628"/>
    </location>
</feature>
<feature type="compositionally biased region" description="Gly residues" evidence="10">
    <location>
        <begin position="66"/>
        <end position="87"/>
    </location>
</feature>
<feature type="region of interest" description="Disordered" evidence="10">
    <location>
        <begin position="497"/>
        <end position="528"/>
    </location>
</feature>
<evidence type="ECO:0000256" key="10">
    <source>
        <dbReference type="SAM" id="MobiDB-lite"/>
    </source>
</evidence>
<dbReference type="GO" id="GO:0002182">
    <property type="term" value="P:cytoplasmic translational elongation"/>
    <property type="evidence" value="ECO:0007669"/>
    <property type="project" value="InterPro"/>
</dbReference>
<feature type="region of interest" description="Disordered" evidence="10">
    <location>
        <begin position="65"/>
        <end position="106"/>
    </location>
</feature>
<dbReference type="FunFam" id="1.10.10.1410:FF:000002">
    <property type="entry name" value="60S acidic ribosomal protein P2"/>
    <property type="match status" value="1"/>
</dbReference>
<dbReference type="InterPro" id="IPR001680">
    <property type="entry name" value="WD40_rpt"/>
</dbReference>
<evidence type="ECO:0000256" key="3">
    <source>
        <dbReference type="ARBA" id="ARBA00022723"/>
    </source>
</evidence>
<gene>
    <name evidence="13" type="ORF">C2G38_2178816</name>
</gene>
<dbReference type="PROSITE" id="PS50294">
    <property type="entry name" value="WD_REPEATS_REGION"/>
    <property type="match status" value="2"/>
</dbReference>
<keyword evidence="11" id="KW-0812">Transmembrane</keyword>
<dbReference type="Pfam" id="PF17120">
    <property type="entry name" value="zf-RING_16"/>
    <property type="match status" value="1"/>
</dbReference>
<dbReference type="PROSITE" id="PS00678">
    <property type="entry name" value="WD_REPEATS_1"/>
    <property type="match status" value="2"/>
</dbReference>
<feature type="transmembrane region" description="Helical" evidence="11">
    <location>
        <begin position="721"/>
        <end position="746"/>
    </location>
</feature>
<dbReference type="Pfam" id="PF00428">
    <property type="entry name" value="Ribosomal_60s"/>
    <property type="match status" value="1"/>
</dbReference>
<keyword evidence="11" id="KW-1133">Transmembrane helix</keyword>
<dbReference type="EMBL" id="QKWP01000407">
    <property type="protein sequence ID" value="RIB20636.1"/>
    <property type="molecule type" value="Genomic_DNA"/>
</dbReference>
<dbReference type="SUPFAM" id="SSF50978">
    <property type="entry name" value="WD40 repeat-like"/>
    <property type="match status" value="1"/>
</dbReference>
<dbReference type="PROSITE" id="PS50082">
    <property type="entry name" value="WD_REPEATS_2"/>
    <property type="match status" value="2"/>
</dbReference>
<dbReference type="STRING" id="44941.A0A397VN77"/>
<evidence type="ECO:0000256" key="11">
    <source>
        <dbReference type="SAM" id="Phobius"/>
    </source>
</evidence>
<dbReference type="GO" id="GO:0005774">
    <property type="term" value="C:vacuolar membrane"/>
    <property type="evidence" value="ECO:0007669"/>
    <property type="project" value="TreeGrafter"/>
</dbReference>
<dbReference type="InterPro" id="IPR020472">
    <property type="entry name" value="WD40_PAC1"/>
</dbReference>
<evidence type="ECO:0000256" key="9">
    <source>
        <dbReference type="PROSITE-ProRule" id="PRU00221"/>
    </source>
</evidence>